<evidence type="ECO:0000256" key="1">
    <source>
        <dbReference type="ARBA" id="ARBA00001957"/>
    </source>
</evidence>
<dbReference type="InterPro" id="IPR020845">
    <property type="entry name" value="AMP-binding_CS"/>
</dbReference>
<dbReference type="PANTHER" id="PTHR45527:SF1">
    <property type="entry name" value="FATTY ACID SYNTHASE"/>
    <property type="match status" value="1"/>
</dbReference>
<name>A0A0S2F9L7_LYSAN</name>
<dbReference type="SUPFAM" id="SSF52777">
    <property type="entry name" value="CoA-dependent acyltransferases"/>
    <property type="match status" value="4"/>
</dbReference>
<organism evidence="6 7">
    <name type="scientific">Lysobacter antibioticus</name>
    <dbReference type="NCBI Taxonomy" id="84531"/>
    <lineage>
        <taxon>Bacteria</taxon>
        <taxon>Pseudomonadati</taxon>
        <taxon>Pseudomonadota</taxon>
        <taxon>Gammaproteobacteria</taxon>
        <taxon>Lysobacterales</taxon>
        <taxon>Lysobacteraceae</taxon>
        <taxon>Lysobacter</taxon>
    </lineage>
</organism>
<proteinExistence type="inferred from homology"/>
<accession>A0A0S2F9L7</accession>
<dbReference type="FunFam" id="3.40.50.980:FF:000002">
    <property type="entry name" value="Enterobactin synthetase component F"/>
    <property type="match status" value="1"/>
</dbReference>
<dbReference type="InterPro" id="IPR000873">
    <property type="entry name" value="AMP-dep_synth/lig_dom"/>
</dbReference>
<dbReference type="Gene3D" id="2.30.38.10">
    <property type="entry name" value="Luciferase, Domain 3"/>
    <property type="match status" value="2"/>
</dbReference>
<evidence type="ECO:0000313" key="7">
    <source>
        <dbReference type="Proteomes" id="UP000060787"/>
    </source>
</evidence>
<dbReference type="Gene3D" id="3.30.300.30">
    <property type="match status" value="2"/>
</dbReference>
<dbReference type="EC" id="6.1.1.13" evidence="6"/>
<dbReference type="InterPro" id="IPR045851">
    <property type="entry name" value="AMP-bd_C_sf"/>
</dbReference>
<dbReference type="Gene3D" id="1.10.10.1830">
    <property type="entry name" value="Non-ribosomal peptide synthase, adenylation domain"/>
    <property type="match status" value="1"/>
</dbReference>
<evidence type="ECO:0000256" key="3">
    <source>
        <dbReference type="ARBA" id="ARBA00022450"/>
    </source>
</evidence>
<comment type="cofactor">
    <cofactor evidence="1">
        <name>pantetheine 4'-phosphate</name>
        <dbReference type="ChEBI" id="CHEBI:47942"/>
    </cofactor>
</comment>
<dbReference type="eggNOG" id="COG1020">
    <property type="taxonomic scope" value="Bacteria"/>
</dbReference>
<reference evidence="6 7" key="1">
    <citation type="journal article" date="2015" name="BMC Genomics">
        <title>Comparative genomics and metabolic profiling of the genus Lysobacter.</title>
        <authorList>
            <person name="de Bruijn I."/>
            <person name="Cheng X."/>
            <person name="de Jager V."/>
            <person name="Exposito R.G."/>
            <person name="Watrous J."/>
            <person name="Patel N."/>
            <person name="Postma J."/>
            <person name="Dorrestein P.C."/>
            <person name="Kobayashi D."/>
            <person name="Raaijmakers J.M."/>
        </authorList>
    </citation>
    <scope>NUCLEOTIDE SEQUENCE [LARGE SCALE GENOMIC DNA]</scope>
    <source>
        <strain evidence="6 7">76</strain>
    </source>
</reference>
<comment type="similarity">
    <text evidence="2">Belongs to the ATP-dependent AMP-binding enzyme family.</text>
</comment>
<dbReference type="CDD" id="cd05930">
    <property type="entry name" value="A_NRPS"/>
    <property type="match status" value="1"/>
</dbReference>
<dbReference type="Pfam" id="PF13193">
    <property type="entry name" value="AMP-binding_C"/>
    <property type="match status" value="2"/>
</dbReference>
<dbReference type="KEGG" id="lab:LA76x_2125"/>
<dbReference type="PANTHER" id="PTHR45527">
    <property type="entry name" value="NONRIBOSOMAL PEPTIDE SYNTHETASE"/>
    <property type="match status" value="1"/>
</dbReference>
<evidence type="ECO:0000256" key="2">
    <source>
        <dbReference type="ARBA" id="ARBA00006432"/>
    </source>
</evidence>
<keyword evidence="6" id="KW-0436">Ligase</keyword>
<feature type="domain" description="Carrier" evidence="5">
    <location>
        <begin position="1072"/>
        <end position="1146"/>
    </location>
</feature>
<dbReference type="FunFam" id="1.10.1200.10:FF:000005">
    <property type="entry name" value="Nonribosomal peptide synthetase 1"/>
    <property type="match status" value="2"/>
</dbReference>
<dbReference type="GO" id="GO:0016874">
    <property type="term" value="F:ligase activity"/>
    <property type="evidence" value="ECO:0007669"/>
    <property type="project" value="UniProtKB-KW"/>
</dbReference>
<dbReference type="FunFam" id="3.40.50.980:FF:000001">
    <property type="entry name" value="Non-ribosomal peptide synthetase"/>
    <property type="match status" value="2"/>
</dbReference>
<dbReference type="Gene3D" id="3.30.559.30">
    <property type="entry name" value="Nonribosomal peptide synthetase, condensation domain"/>
    <property type="match status" value="2"/>
</dbReference>
<evidence type="ECO:0000256" key="4">
    <source>
        <dbReference type="ARBA" id="ARBA00022553"/>
    </source>
</evidence>
<gene>
    <name evidence="6" type="primary">dltA</name>
    <name evidence="6" type="ORF">LA76x_2125</name>
</gene>
<dbReference type="InterPro" id="IPR010071">
    <property type="entry name" value="AA_adenyl_dom"/>
</dbReference>
<dbReference type="SUPFAM" id="SSF47336">
    <property type="entry name" value="ACP-like"/>
    <property type="match status" value="2"/>
</dbReference>
<dbReference type="GO" id="GO:0005737">
    <property type="term" value="C:cytoplasm"/>
    <property type="evidence" value="ECO:0007669"/>
    <property type="project" value="TreeGrafter"/>
</dbReference>
<sequence length="2271" mass="246935">MSLDELLARLRDLGVAVLVKQGELSIRAPRGAMGPELLEQLKLHKPALLAMAAEDGVDLVGGVREQAPAKITPQMLPLVQLSQEQIDGIVAAVPGGVANIQDIYPLAPLQEGILFHHLLEGEDGGDTYLLRSIVAFDARDRLDAFLGALQAVIDRHDILRSAVRWQGLSEPVQVVHRRASLPLSELVPGAVESAMDCLLRRTDPRRHRIDLQRAPNLAAQIVFDGDSGEWLLALLNHHMVCDHVTMELILGEIHLLLQGQGALLPAPLPYRNFIARTRAVGDAEHEAYFRGQLGHIDEATAPFGVLDVQGDGAAVAEARVEFDDALALAIREAARSHGVTPAVLFHVAWAQVLGQCCGRDEVVFGTVLSGRLQGAEVAENVVGMFINTLPMRVALAGVEVADAVRDAYRALGELLAHEQASLALAQRCSGVRAPTPLFTTLLNYRHSHQESAAESEDTARVWAGMRRIGGEDRTNYPLTMSVNDRGQGFGLSTLAVPGIDGPRLMAYLETAVRALVDALAHEPRRALRRLPVLPAPEREQVLGGFGAARASFRSQDSIHGLFETQAARDPDAVALSFDGASLSYGELNRRANQVAHRLLELGVRADDRVAICIGRGFDMLVGVLGILKAGAGYVPLDPVYPADRLSYMLGDSAPVAVLTSATLRDELLLLGETNAPLLVLDDGSLADQAGHDPALAVEPGHLAYVIYTSGSTGQPKGVMVEHGHVVRLFAATRPWFEFGRDDVWTLFHSFAFDFSVWEIWGALFHGGRLVVVPELCARTPDEFYGLLAEQGVTVLNQTPSAFRALIAAQARSERPHALRTVIFGGEALELHTLAPWIERNDCDRTRLINMYGITEITVHASYRRIRAEDVRQARGSLIGCAIPDLQLYVLDAQLQPVPVGVAGELYVGGDGVARGYLNRAELSAERFLRDPFSASPQARLYKTGDLGRWLPDGDLEYLGRNDFQVKIRGFRIELGEIEAKLAACAGIAEAVVIAREDPPGDKRLVAYFIAADGAEPSAAELREALARELAEYMIPSAFVRLQALPLTANGKLDRKALPAPDQASVSSRGFEAPQGETERAIAQVWQELLGLERVGRHDHFFELGGHSLLLIGLIERLRQHGLSVDVRSVFAAPTLSALAARADAANAPDEAAVPANRIGADTVAITPELLPLVALEQAQIDAIVAAVPGGVGNVQDIYPLAPLQKGILFHHLLENQSQGDTYLLRSVVAFDGRERLDRFLGALQQVIDRHDILRSAVHWDGLPQPVQVVQRHAPLPVTEMTLAAGEAALPQLLAHSDTNRIRLDLTRAPVMAAQIAFDAESGEWLLALLTHHIVEDNYSKQLMLKEAELLLQGQGALLPAPMPYRNFIARTVAAPEERHEAWFREQFGDVDETTAPFGVLDVQVDGARANESRVEFADAFAVRVREAARHWGVTPSVLFHLAWARVLGQCSGRDDVVFGTVLSGRMQGSEGADQVVGMFLNTLPVRVGLAGRDVAQAVRDTYGFLGELLEREQASLALAQQCSAILPPLPLFTALLNYRNRREVRQGDTRDADAAWDGMRLIGGDARNNYPLTLSVEDRGEGFGLTLLSVAGIDGPRVVRYMQTAMESLIAALESGGETPLLSLPILPGAEREQVLSGFNDLRSDAMHDRTIHGLFEAQAAVAPDAEALLVEDEVLSYAELNRRANRVAHRLIALGVKPDDRVAICTERSAAMIVGLLGVLKAGAGYVPLDPSYPIERLAYMLEDSRPIALLTQSALRAAMPMLESSPLPVVVLDDESLASYSESNPSVEGLTPRHLAYVIYTSGSTGQPKGVMVEHRSAVNFWRVMGETTHRELSAGSRVALNAAFSFDMSLKGILQLLSGHALVLIPQAIRANGAAMLEFIDRYRIDAFDSTPSQLEVLLAAGLIGKPGHQPTSVLLGGEPIGKAMWDKLQASPSIHFHNMYGPTECTVDATIGSIRDAVGGPNIGRPIANTPVYLLDARGEPVPVGVPGELFLGGVQVARGYLDRPELTAERFLRDPFAANEDARMYKTGDLGRWRADGTIEYLGRNDFQVKIRGFRIELGEIEARLTACDGVREAVVIAREEDNGDKRLVAYVVAEQGAEISVTNLREALARDLAEYMIPSAFVALDALPLNPNGKLDRKALPSPDQSALASREYEAPLGEVEQTLATIWQDLLGIERVGRHDHFFELGGHSLLIMQLAIRVREQFHVEVPLRELFERPLLSVLADAIKALQVEVFLGDELGDMQDELDSMSEDELRKLLERESVDE</sequence>
<dbReference type="InterPro" id="IPR020806">
    <property type="entry name" value="PKS_PP-bd"/>
</dbReference>
<dbReference type="Pfam" id="PF00668">
    <property type="entry name" value="Condensation"/>
    <property type="match status" value="2"/>
</dbReference>
<dbReference type="InterPro" id="IPR009081">
    <property type="entry name" value="PP-bd_ACP"/>
</dbReference>
<dbReference type="FunFam" id="2.30.38.10:FF:000001">
    <property type="entry name" value="Non-ribosomal peptide synthetase PvdI"/>
    <property type="match status" value="2"/>
</dbReference>
<dbReference type="InterPro" id="IPR006162">
    <property type="entry name" value="Ppantetheine_attach_site"/>
</dbReference>
<dbReference type="FunFam" id="3.40.50.12780:FF:000012">
    <property type="entry name" value="Non-ribosomal peptide synthetase"/>
    <property type="match status" value="2"/>
</dbReference>
<dbReference type="NCBIfam" id="NF003417">
    <property type="entry name" value="PRK04813.1"/>
    <property type="match status" value="2"/>
</dbReference>
<dbReference type="Gene3D" id="3.40.50.980">
    <property type="match status" value="4"/>
</dbReference>
<dbReference type="GO" id="GO:0031177">
    <property type="term" value="F:phosphopantetheine binding"/>
    <property type="evidence" value="ECO:0007669"/>
    <property type="project" value="InterPro"/>
</dbReference>
<dbReference type="FunFam" id="3.30.300.30:FF:000010">
    <property type="entry name" value="Enterobactin synthetase component F"/>
    <property type="match status" value="2"/>
</dbReference>
<protein>
    <submittedName>
        <fullName evidence="6">D-alanine--poly(Phosphoribitol) ligase, subunit 1</fullName>
        <ecNumber evidence="6">6.1.1.13</ecNumber>
    </submittedName>
</protein>
<dbReference type="CDD" id="cd17643">
    <property type="entry name" value="A_NRPS_Cytc1-like"/>
    <property type="match status" value="1"/>
</dbReference>
<keyword evidence="4" id="KW-0597">Phosphoprotein</keyword>
<dbReference type="InterPro" id="IPR041464">
    <property type="entry name" value="TubC_N"/>
</dbReference>
<dbReference type="STRING" id="84531.LA76x_2125"/>
<dbReference type="Pfam" id="PF00501">
    <property type="entry name" value="AMP-binding"/>
    <property type="match status" value="2"/>
</dbReference>
<dbReference type="PROSITE" id="PS50075">
    <property type="entry name" value="CARRIER"/>
    <property type="match status" value="2"/>
</dbReference>
<dbReference type="SUPFAM" id="SSF56801">
    <property type="entry name" value="Acetyl-CoA synthetase-like"/>
    <property type="match status" value="2"/>
</dbReference>
<dbReference type="InterPro" id="IPR044894">
    <property type="entry name" value="TubC_N_sf"/>
</dbReference>
<dbReference type="GO" id="GO:0043041">
    <property type="term" value="P:amino acid activation for nonribosomal peptide biosynthetic process"/>
    <property type="evidence" value="ECO:0007669"/>
    <property type="project" value="TreeGrafter"/>
</dbReference>
<keyword evidence="7" id="KW-1185">Reference proteome</keyword>
<dbReference type="EMBL" id="CP011129">
    <property type="protein sequence ID" value="ALN80264.1"/>
    <property type="molecule type" value="Genomic_DNA"/>
</dbReference>
<dbReference type="Pfam" id="PF18563">
    <property type="entry name" value="TubC_N"/>
    <property type="match status" value="1"/>
</dbReference>
<keyword evidence="3" id="KW-0596">Phosphopantetheine</keyword>
<dbReference type="PROSITE" id="PS00012">
    <property type="entry name" value="PHOSPHOPANTETHEINE"/>
    <property type="match status" value="1"/>
</dbReference>
<evidence type="ECO:0000313" key="6">
    <source>
        <dbReference type="EMBL" id="ALN80264.1"/>
    </source>
</evidence>
<dbReference type="Pfam" id="PF00550">
    <property type="entry name" value="PP-binding"/>
    <property type="match status" value="2"/>
</dbReference>
<feature type="domain" description="Carrier" evidence="5">
    <location>
        <begin position="2161"/>
        <end position="2236"/>
    </location>
</feature>
<dbReference type="InterPro" id="IPR001242">
    <property type="entry name" value="Condensation_dom"/>
</dbReference>
<dbReference type="NCBIfam" id="TIGR01733">
    <property type="entry name" value="AA-adenyl-dom"/>
    <property type="match status" value="2"/>
</dbReference>
<dbReference type="GO" id="GO:0044550">
    <property type="term" value="P:secondary metabolite biosynthetic process"/>
    <property type="evidence" value="ECO:0007669"/>
    <property type="project" value="UniProtKB-ARBA"/>
</dbReference>
<evidence type="ECO:0000259" key="5">
    <source>
        <dbReference type="PROSITE" id="PS50075"/>
    </source>
</evidence>
<dbReference type="PATRIC" id="fig|84531.8.peg.2143"/>
<dbReference type="SMART" id="SM00823">
    <property type="entry name" value="PKS_PP"/>
    <property type="match status" value="2"/>
</dbReference>
<dbReference type="Proteomes" id="UP000060787">
    <property type="component" value="Chromosome"/>
</dbReference>
<dbReference type="InterPro" id="IPR025110">
    <property type="entry name" value="AMP-bd_C"/>
</dbReference>
<dbReference type="InterPro" id="IPR036736">
    <property type="entry name" value="ACP-like_sf"/>
</dbReference>
<dbReference type="Gene3D" id="1.10.1200.10">
    <property type="entry name" value="ACP-like"/>
    <property type="match status" value="2"/>
</dbReference>
<dbReference type="InterPro" id="IPR023213">
    <property type="entry name" value="CAT-like_dom_sf"/>
</dbReference>
<dbReference type="Gene3D" id="3.30.559.10">
    <property type="entry name" value="Chloramphenicol acetyltransferase-like domain"/>
    <property type="match status" value="2"/>
</dbReference>
<dbReference type="RefSeq" id="WP_057917626.1">
    <property type="nucleotide sequence ID" value="NZ_CP011129.1"/>
</dbReference>
<dbReference type="CDD" id="cd19544">
    <property type="entry name" value="E-C_NRPS"/>
    <property type="match status" value="2"/>
</dbReference>
<dbReference type="PROSITE" id="PS00455">
    <property type="entry name" value="AMP_BINDING"/>
    <property type="match status" value="2"/>
</dbReference>